<keyword evidence="2" id="KW-1185">Reference proteome</keyword>
<sequence length="126" mass="14014">MIEQIPLMMFFKEFSLIECCSANAPSDSISSSAFWYKRDFSSVGRAIGYEPIGRRFKPCMSQIFYLKMSACGFASTTSASSNSISQGVNVDCSAITGKFKSHWNLNPSNYVPPLYTVVHQHSTTKN</sequence>
<dbReference type="AlphaFoldDB" id="D3BC89"/>
<accession>D3BC89</accession>
<dbReference type="InParanoid" id="D3BC89"/>
<dbReference type="RefSeq" id="XP_020433390.1">
    <property type="nucleotide sequence ID" value="XM_020576978.1"/>
</dbReference>
<gene>
    <name evidence="1" type="ORF">PPL_06112</name>
</gene>
<evidence type="ECO:0000313" key="2">
    <source>
        <dbReference type="Proteomes" id="UP000001396"/>
    </source>
</evidence>
<name>D3BC89_HETP5</name>
<evidence type="ECO:0000313" key="1">
    <source>
        <dbReference type="EMBL" id="EFA81272.1"/>
    </source>
</evidence>
<comment type="caution">
    <text evidence="1">The sequence shown here is derived from an EMBL/GenBank/DDBJ whole genome shotgun (WGS) entry which is preliminary data.</text>
</comment>
<protein>
    <submittedName>
        <fullName evidence="1">Uncharacterized protein</fullName>
    </submittedName>
</protein>
<dbReference type="Proteomes" id="UP000001396">
    <property type="component" value="Unassembled WGS sequence"/>
</dbReference>
<reference evidence="1 2" key="1">
    <citation type="journal article" date="2011" name="Genome Res.">
        <title>Phylogeny-wide analysis of social amoeba genomes highlights ancient origins for complex intercellular communication.</title>
        <authorList>
            <person name="Heidel A.J."/>
            <person name="Lawal H.M."/>
            <person name="Felder M."/>
            <person name="Schilde C."/>
            <person name="Helps N.R."/>
            <person name="Tunggal B."/>
            <person name="Rivero F."/>
            <person name="John U."/>
            <person name="Schleicher M."/>
            <person name="Eichinger L."/>
            <person name="Platzer M."/>
            <person name="Noegel A.A."/>
            <person name="Schaap P."/>
            <person name="Gloeckner G."/>
        </authorList>
    </citation>
    <scope>NUCLEOTIDE SEQUENCE [LARGE SCALE GENOMIC DNA]</scope>
    <source>
        <strain evidence="2">ATCC 26659 / Pp 5 / PN500</strain>
    </source>
</reference>
<organism evidence="1 2">
    <name type="scientific">Heterostelium pallidum (strain ATCC 26659 / Pp 5 / PN500)</name>
    <name type="common">Cellular slime mold</name>
    <name type="synonym">Polysphondylium pallidum</name>
    <dbReference type="NCBI Taxonomy" id="670386"/>
    <lineage>
        <taxon>Eukaryota</taxon>
        <taxon>Amoebozoa</taxon>
        <taxon>Evosea</taxon>
        <taxon>Eumycetozoa</taxon>
        <taxon>Dictyostelia</taxon>
        <taxon>Acytosteliales</taxon>
        <taxon>Acytosteliaceae</taxon>
        <taxon>Heterostelium</taxon>
    </lineage>
</organism>
<dbReference type="GeneID" id="31361596"/>
<dbReference type="EMBL" id="ADBJ01000026">
    <property type="protein sequence ID" value="EFA81272.1"/>
    <property type="molecule type" value="Genomic_DNA"/>
</dbReference>
<proteinExistence type="predicted"/>